<evidence type="ECO:0000313" key="1">
    <source>
        <dbReference type="EMBL" id="GAB08299.1"/>
    </source>
</evidence>
<dbReference type="Proteomes" id="UP000035088">
    <property type="component" value="Unassembled WGS sequence"/>
</dbReference>
<dbReference type="RefSeq" id="WP_007320379.1">
    <property type="nucleotide sequence ID" value="NZ_BAEE01000007.1"/>
</dbReference>
<accession>G7GXH4</accession>
<comment type="caution">
    <text evidence="1">The sequence shown here is derived from an EMBL/GenBank/DDBJ whole genome shotgun (WGS) entry which is preliminary data.</text>
</comment>
<dbReference type="STRING" id="1073574.GOARA_007_00020"/>
<gene>
    <name evidence="1" type="ORF">GOARA_007_00020</name>
</gene>
<dbReference type="AlphaFoldDB" id="G7GXH4"/>
<sequence length="253" mass="28367">MGMSAKEWEAVAEGAVDLLGESWHLVGKGRDLFLVPAPIGWWYQYVYYENTSVGQLSACTEFLGQQLTDAAYGDHGDQTYNIFIRDRTRPGNPVILRIDAQTTAEWASEVEEKVFAPHRGSAVADKWPVELAKCERDKQRWDEWDGPVGEPYSVRYAVIQAMCGPQSRDELLATLDWAIGDVAAEPDPDSRLSDRDPIEYLQAIRDTVAAGDRAGFEQVVLANRREELLAVGVPEQLIGPVEFPEPLTAWWEK</sequence>
<keyword evidence="2" id="KW-1185">Reference proteome</keyword>
<evidence type="ECO:0000313" key="2">
    <source>
        <dbReference type="Proteomes" id="UP000035088"/>
    </source>
</evidence>
<protein>
    <submittedName>
        <fullName evidence="1">Uncharacterized protein</fullName>
    </submittedName>
</protein>
<proteinExistence type="predicted"/>
<dbReference type="OrthoDB" id="4375773at2"/>
<dbReference type="EMBL" id="BAEE01000007">
    <property type="protein sequence ID" value="GAB08299.1"/>
    <property type="molecule type" value="Genomic_DNA"/>
</dbReference>
<organism evidence="1 2">
    <name type="scientific">Gordonia araii NBRC 100433</name>
    <dbReference type="NCBI Taxonomy" id="1073574"/>
    <lineage>
        <taxon>Bacteria</taxon>
        <taxon>Bacillati</taxon>
        <taxon>Actinomycetota</taxon>
        <taxon>Actinomycetes</taxon>
        <taxon>Mycobacteriales</taxon>
        <taxon>Gordoniaceae</taxon>
        <taxon>Gordonia</taxon>
    </lineage>
</organism>
<reference evidence="1 2" key="1">
    <citation type="submission" date="2011-11" db="EMBL/GenBank/DDBJ databases">
        <title>Whole genome shotgun sequence of Gordonia araii NBRC 100433.</title>
        <authorList>
            <person name="Yoshida Y."/>
            <person name="Hosoyama A."/>
            <person name="Tsuchikane K."/>
            <person name="Katsumata H."/>
            <person name="Yamazaki S."/>
            <person name="Fujita N."/>
        </authorList>
    </citation>
    <scope>NUCLEOTIDE SEQUENCE [LARGE SCALE GENOMIC DNA]</scope>
    <source>
        <strain evidence="1 2">NBRC 100433</strain>
    </source>
</reference>
<name>G7GXH4_9ACTN</name>